<proteinExistence type="inferred from homology"/>
<keyword evidence="8" id="KW-0460">Magnesium</keyword>
<gene>
    <name evidence="14" type="ORF">SAMN05421659_105153</name>
</gene>
<keyword evidence="4 11" id="KW-0436">Ligase</keyword>
<dbReference type="InterPro" id="IPR036615">
    <property type="entry name" value="Mur_ligase_C_dom_sf"/>
</dbReference>
<comment type="catalytic activity">
    <reaction evidence="10">
        <text>(6S)-5,6,7,8-tetrahydrofolyl-(gamma-L-Glu)(n) + L-glutamate + ATP = (6S)-5,6,7,8-tetrahydrofolyl-(gamma-L-Glu)(n+1) + ADP + phosphate + H(+)</text>
        <dbReference type="Rhea" id="RHEA:10580"/>
        <dbReference type="Rhea" id="RHEA-COMP:14738"/>
        <dbReference type="Rhea" id="RHEA-COMP:14740"/>
        <dbReference type="ChEBI" id="CHEBI:15378"/>
        <dbReference type="ChEBI" id="CHEBI:29985"/>
        <dbReference type="ChEBI" id="CHEBI:30616"/>
        <dbReference type="ChEBI" id="CHEBI:43474"/>
        <dbReference type="ChEBI" id="CHEBI:141005"/>
        <dbReference type="ChEBI" id="CHEBI:456216"/>
        <dbReference type="EC" id="6.3.2.17"/>
    </reaction>
</comment>
<dbReference type="Gene3D" id="3.90.190.20">
    <property type="entry name" value="Mur ligase, C-terminal domain"/>
    <property type="match status" value="1"/>
</dbReference>
<keyword evidence="15" id="KW-1185">Reference proteome</keyword>
<evidence type="ECO:0000256" key="8">
    <source>
        <dbReference type="ARBA" id="ARBA00022842"/>
    </source>
</evidence>
<evidence type="ECO:0000256" key="9">
    <source>
        <dbReference type="ARBA" id="ARBA00030592"/>
    </source>
</evidence>
<sequence length="432" mass="48209">MNYRQARNYIDETAKFGSVLGLKNMSNLLEELCNPQKKLKFIHIAGTNGKGSTLAYISTILKYSGYKVGRYISPTIFKYRERIQINEVYIEKESFARLMTQIKSVIDKMIADGKSHPTSFEIETALAFLYFLEKQCDIIVLETGLGGTLDATNVIDTTICSVISTISMDHMQFLGDTLTQIATQKAGIIKPGCPVVSAVQKAEAKMVIIDTAKEKSCELYFVDPSDISNIEYGLENQRLFYKDKQYKISLAGSFQIKNATLALKVIECLNQHGWNVSQQAIYDGLENTKWIGRFTLIYSKPTFIVDGAHNEDAAKQLKESIELYFKGKRLIFIMGIFADKEYKKIIALTAPLASAIFTIETPNNSRALSAKDLATEISFYNIEARPMNSLKEAVEASFLLAGEDDVIIAFGSLSYLGDLINLVTFSSSAQNE</sequence>
<accession>A0A1I0PKW1</accession>
<dbReference type="STRING" id="99656.SAMN05421659_105153"/>
<dbReference type="PROSITE" id="PS01011">
    <property type="entry name" value="FOLYLPOLYGLU_SYNT_1"/>
    <property type="match status" value="1"/>
</dbReference>
<evidence type="ECO:0000256" key="2">
    <source>
        <dbReference type="ARBA" id="ARBA00008276"/>
    </source>
</evidence>
<comment type="cofactor">
    <cofactor evidence="1">
        <name>Mg(2+)</name>
        <dbReference type="ChEBI" id="CHEBI:18420"/>
    </cofactor>
</comment>
<dbReference type="Pfam" id="PF02875">
    <property type="entry name" value="Mur_ligase_C"/>
    <property type="match status" value="1"/>
</dbReference>
<dbReference type="PIRSF" id="PIRSF001563">
    <property type="entry name" value="Folylpolyglu_synth"/>
    <property type="match status" value="1"/>
</dbReference>
<dbReference type="PROSITE" id="PS01012">
    <property type="entry name" value="FOLYLPOLYGLU_SYNT_2"/>
    <property type="match status" value="1"/>
</dbReference>
<dbReference type="RefSeq" id="WP_092452642.1">
    <property type="nucleotide sequence ID" value="NZ_FOJI01000005.1"/>
</dbReference>
<dbReference type="Proteomes" id="UP000199701">
    <property type="component" value="Unassembled WGS sequence"/>
</dbReference>
<feature type="domain" description="Mur ligase central" evidence="13">
    <location>
        <begin position="44"/>
        <end position="265"/>
    </location>
</feature>
<name>A0A1I0PKW1_9FIRM</name>
<dbReference type="Pfam" id="PF08245">
    <property type="entry name" value="Mur_ligase_M"/>
    <property type="match status" value="1"/>
</dbReference>
<evidence type="ECO:0000256" key="1">
    <source>
        <dbReference type="ARBA" id="ARBA00001946"/>
    </source>
</evidence>
<dbReference type="EC" id="6.3.2.17" evidence="3"/>
<evidence type="ECO:0000259" key="12">
    <source>
        <dbReference type="Pfam" id="PF02875"/>
    </source>
</evidence>
<dbReference type="FunFam" id="3.40.1190.10:FF:000011">
    <property type="entry name" value="Folylpolyglutamate synthase/dihydrofolate synthase"/>
    <property type="match status" value="1"/>
</dbReference>
<evidence type="ECO:0000256" key="3">
    <source>
        <dbReference type="ARBA" id="ARBA00013025"/>
    </source>
</evidence>
<keyword evidence="7 11" id="KW-0067">ATP-binding</keyword>
<dbReference type="GO" id="GO:0004326">
    <property type="term" value="F:tetrahydrofolylpolyglutamate synthase activity"/>
    <property type="evidence" value="ECO:0007669"/>
    <property type="project" value="UniProtKB-EC"/>
</dbReference>
<evidence type="ECO:0000256" key="7">
    <source>
        <dbReference type="ARBA" id="ARBA00022840"/>
    </source>
</evidence>
<evidence type="ECO:0000256" key="6">
    <source>
        <dbReference type="ARBA" id="ARBA00022741"/>
    </source>
</evidence>
<dbReference type="InterPro" id="IPR036565">
    <property type="entry name" value="Mur-like_cat_sf"/>
</dbReference>
<dbReference type="OrthoDB" id="9809356at2"/>
<dbReference type="InterPro" id="IPR001645">
    <property type="entry name" value="Folylpolyglutamate_synth"/>
</dbReference>
<protein>
    <recommendedName>
        <fullName evidence="3">tetrahydrofolate synthase</fullName>
        <ecNumber evidence="3">6.3.2.17</ecNumber>
    </recommendedName>
    <alternativeName>
        <fullName evidence="9">Tetrahydrofolylpolyglutamate synthase</fullName>
    </alternativeName>
</protein>
<dbReference type="AlphaFoldDB" id="A0A1I0PKW1"/>
<keyword evidence="6 11" id="KW-0547">Nucleotide-binding</keyword>
<evidence type="ECO:0000259" key="13">
    <source>
        <dbReference type="Pfam" id="PF08245"/>
    </source>
</evidence>
<dbReference type="GO" id="GO:0046872">
    <property type="term" value="F:metal ion binding"/>
    <property type="evidence" value="ECO:0007669"/>
    <property type="project" value="UniProtKB-KW"/>
</dbReference>
<reference evidence="14 15" key="1">
    <citation type="submission" date="2016-10" db="EMBL/GenBank/DDBJ databases">
        <authorList>
            <person name="de Groot N.N."/>
        </authorList>
    </citation>
    <scope>NUCLEOTIDE SEQUENCE [LARGE SCALE GENOMIC DNA]</scope>
    <source>
        <strain evidence="14 15">DSM 9179</strain>
    </source>
</reference>
<evidence type="ECO:0000256" key="5">
    <source>
        <dbReference type="ARBA" id="ARBA00022723"/>
    </source>
</evidence>
<evidence type="ECO:0000256" key="10">
    <source>
        <dbReference type="ARBA" id="ARBA00047493"/>
    </source>
</evidence>
<evidence type="ECO:0000256" key="11">
    <source>
        <dbReference type="PIRNR" id="PIRNR001563"/>
    </source>
</evidence>
<feature type="domain" description="Mur ligase C-terminal" evidence="12">
    <location>
        <begin position="292"/>
        <end position="412"/>
    </location>
</feature>
<comment type="similarity">
    <text evidence="2 11">Belongs to the folylpolyglutamate synthase family.</text>
</comment>
<dbReference type="GO" id="GO:0008841">
    <property type="term" value="F:dihydrofolate synthase activity"/>
    <property type="evidence" value="ECO:0007669"/>
    <property type="project" value="TreeGrafter"/>
</dbReference>
<dbReference type="SUPFAM" id="SSF53623">
    <property type="entry name" value="MurD-like peptide ligases, catalytic domain"/>
    <property type="match status" value="1"/>
</dbReference>
<dbReference type="InterPro" id="IPR013221">
    <property type="entry name" value="Mur_ligase_cen"/>
</dbReference>
<dbReference type="EMBL" id="FOJI01000005">
    <property type="protein sequence ID" value="SEW14865.1"/>
    <property type="molecule type" value="Genomic_DNA"/>
</dbReference>
<dbReference type="InterPro" id="IPR004101">
    <property type="entry name" value="Mur_ligase_C"/>
</dbReference>
<evidence type="ECO:0000313" key="14">
    <source>
        <dbReference type="EMBL" id="SEW14865.1"/>
    </source>
</evidence>
<evidence type="ECO:0000313" key="15">
    <source>
        <dbReference type="Proteomes" id="UP000199701"/>
    </source>
</evidence>
<evidence type="ECO:0000256" key="4">
    <source>
        <dbReference type="ARBA" id="ARBA00022598"/>
    </source>
</evidence>
<dbReference type="Gene3D" id="3.40.1190.10">
    <property type="entry name" value="Mur-like, catalytic domain"/>
    <property type="match status" value="1"/>
</dbReference>
<dbReference type="SUPFAM" id="SSF53244">
    <property type="entry name" value="MurD-like peptide ligases, peptide-binding domain"/>
    <property type="match status" value="1"/>
</dbReference>
<organism evidence="14 15">
    <name type="scientific">[Clostridium] fimetarium</name>
    <dbReference type="NCBI Taxonomy" id="99656"/>
    <lineage>
        <taxon>Bacteria</taxon>
        <taxon>Bacillati</taxon>
        <taxon>Bacillota</taxon>
        <taxon>Clostridia</taxon>
        <taxon>Lachnospirales</taxon>
        <taxon>Lachnospiraceae</taxon>
    </lineage>
</organism>
<dbReference type="InterPro" id="IPR018109">
    <property type="entry name" value="Folylpolyglutamate_synth_CS"/>
</dbReference>
<dbReference type="PANTHER" id="PTHR11136:SF0">
    <property type="entry name" value="DIHYDROFOLATE SYNTHETASE-RELATED"/>
    <property type="match status" value="1"/>
</dbReference>
<keyword evidence="5" id="KW-0479">Metal-binding</keyword>
<dbReference type="PANTHER" id="PTHR11136">
    <property type="entry name" value="FOLYLPOLYGLUTAMATE SYNTHASE-RELATED"/>
    <property type="match status" value="1"/>
</dbReference>
<dbReference type="NCBIfam" id="TIGR01499">
    <property type="entry name" value="folC"/>
    <property type="match status" value="1"/>
</dbReference>
<dbReference type="GO" id="GO:0005737">
    <property type="term" value="C:cytoplasm"/>
    <property type="evidence" value="ECO:0007669"/>
    <property type="project" value="TreeGrafter"/>
</dbReference>
<dbReference type="GO" id="GO:0005524">
    <property type="term" value="F:ATP binding"/>
    <property type="evidence" value="ECO:0007669"/>
    <property type="project" value="UniProtKB-KW"/>
</dbReference>